<dbReference type="EMBL" id="AP018786">
    <property type="protein sequence ID" value="BBF23512.1"/>
    <property type="molecule type" value="Genomic_DNA"/>
</dbReference>
<dbReference type="InterPro" id="IPR003661">
    <property type="entry name" value="HisK_dim/P_dom"/>
</dbReference>
<sequence length="636" mass="70485">MCKANGIRYAALGNLVARAVVLVTGTACVFGVLATETIVPKVETTLRVGILETVGRLSSAETFLPTIVYLRKRLADDGISLEVSYHDIESLRRAVEQQELDFFISNPGFFAVAQQTYGARHLTTQRPREADDPNFALGGVFIVRAERTDLQTLEDLKGTRAVAVASNGFGGYYVGLGEIKAQSRAVGFDGRAPERFFDEVRFTGYPMQLVINELQRNGGADVGFVRTCLLEEAEAKGIVKSGEFRVVNEKPSIPGFRCRRSTDLYPGWVFATTARAGAQASKLVAAALLSMPADAEGAEWSIASNFLAVDRLYQTLEVGHYAYLRHFDAKRFLLAYWPHVLLLVILILGGIAHAIKVERIVRERTASLESALAEQRHLEAQARDAGERLDRMQKMSVMSMLSNMVAHELKQPLGVISNYTEGIRDWLRETSRAEQSKGLLANESAPDWELLETALSEIESQNRRAAEIIDHVRGYAKGEARRIERFTVANLLEEGATTFRKLYGERCRLEIEENETLSQCVLEGSRMELGLVLLNLLKNAAEAVRRDADPTVWLFAAPPPDIRFADGIGFCVLNKGTLSDEVLERVFEPKKAVRDGGLGLGLAICAQIMEREGGAVSLRRRSDGFVEAWMMMYEAR</sequence>
<keyword evidence="6 12" id="KW-0418">Kinase</keyword>
<dbReference type="InterPro" id="IPR036890">
    <property type="entry name" value="HATPase_C_sf"/>
</dbReference>
<keyword evidence="4" id="KW-0808">Transferase</keyword>
<dbReference type="Proteomes" id="UP000271003">
    <property type="component" value="Chromosome"/>
</dbReference>
<evidence type="ECO:0000256" key="9">
    <source>
        <dbReference type="SAM" id="Coils"/>
    </source>
</evidence>
<dbReference type="InterPro" id="IPR036097">
    <property type="entry name" value="HisK_dim/P_sf"/>
</dbReference>
<dbReference type="GO" id="GO:0005524">
    <property type="term" value="F:ATP binding"/>
    <property type="evidence" value="ECO:0007669"/>
    <property type="project" value="UniProtKB-KW"/>
</dbReference>
<keyword evidence="10" id="KW-0812">Transmembrane</keyword>
<evidence type="ECO:0000256" key="4">
    <source>
        <dbReference type="ARBA" id="ARBA00022679"/>
    </source>
</evidence>
<dbReference type="Pfam" id="PF02518">
    <property type="entry name" value="HATPase_c"/>
    <property type="match status" value="1"/>
</dbReference>
<keyword evidence="13" id="KW-1185">Reference proteome</keyword>
<dbReference type="Gene3D" id="3.30.565.10">
    <property type="entry name" value="Histidine kinase-like ATPase, C-terminal domain"/>
    <property type="match status" value="1"/>
</dbReference>
<organism evidence="12 13">
    <name type="scientific">Sutterella megalosphaeroides</name>
    <dbReference type="NCBI Taxonomy" id="2494234"/>
    <lineage>
        <taxon>Bacteria</taxon>
        <taxon>Pseudomonadati</taxon>
        <taxon>Pseudomonadota</taxon>
        <taxon>Betaproteobacteria</taxon>
        <taxon>Burkholderiales</taxon>
        <taxon>Sutterellaceae</taxon>
        <taxon>Sutterella</taxon>
    </lineage>
</organism>
<dbReference type="SMART" id="SM00388">
    <property type="entry name" value="HisKA"/>
    <property type="match status" value="1"/>
</dbReference>
<keyword evidence="10" id="KW-0472">Membrane</keyword>
<dbReference type="CDD" id="cd00082">
    <property type="entry name" value="HisKA"/>
    <property type="match status" value="1"/>
</dbReference>
<dbReference type="AlphaFoldDB" id="A0A2Z6IB77"/>
<dbReference type="GO" id="GO:0000155">
    <property type="term" value="F:phosphorelay sensor kinase activity"/>
    <property type="evidence" value="ECO:0007669"/>
    <property type="project" value="InterPro"/>
</dbReference>
<dbReference type="EC" id="2.7.13.3" evidence="2"/>
<evidence type="ECO:0000259" key="11">
    <source>
        <dbReference type="PROSITE" id="PS50109"/>
    </source>
</evidence>
<dbReference type="InterPro" id="IPR005467">
    <property type="entry name" value="His_kinase_dom"/>
</dbReference>
<evidence type="ECO:0000313" key="12">
    <source>
        <dbReference type="EMBL" id="BBF23512.1"/>
    </source>
</evidence>
<keyword evidence="8" id="KW-0902">Two-component regulatory system</keyword>
<evidence type="ECO:0000256" key="5">
    <source>
        <dbReference type="ARBA" id="ARBA00022741"/>
    </source>
</evidence>
<dbReference type="InterPro" id="IPR003594">
    <property type="entry name" value="HATPase_dom"/>
</dbReference>
<keyword evidence="7" id="KW-0067">ATP-binding</keyword>
<dbReference type="OrthoDB" id="8559580at2"/>
<reference evidence="12 13" key="1">
    <citation type="journal article" date="2018" name="Int. J. Syst. Evol. Microbiol.">
        <title>Mesosutterella multiformis gen. nov., sp. nov., a member of the family Sutterellaceae and Sutterella megalosphaeroides sp. nov., isolated from human faeces.</title>
        <authorList>
            <person name="Sakamoto M."/>
            <person name="Ikeyama N."/>
            <person name="Kunihiro T."/>
            <person name="Iino T."/>
            <person name="Yuki M."/>
            <person name="Ohkuma M."/>
        </authorList>
    </citation>
    <scope>NUCLEOTIDE SEQUENCE [LARGE SCALE GENOMIC DNA]</scope>
    <source>
        <strain evidence="12 13">6FBBBH3</strain>
    </source>
</reference>
<dbReference type="Pfam" id="PF12974">
    <property type="entry name" value="Phosphonate-bd"/>
    <property type="match status" value="1"/>
</dbReference>
<dbReference type="SMART" id="SM00387">
    <property type="entry name" value="HATPase_c"/>
    <property type="match status" value="1"/>
</dbReference>
<evidence type="ECO:0000256" key="10">
    <source>
        <dbReference type="SAM" id="Phobius"/>
    </source>
</evidence>
<dbReference type="SUPFAM" id="SSF47384">
    <property type="entry name" value="Homodimeric domain of signal transducing histidine kinase"/>
    <property type="match status" value="1"/>
</dbReference>
<dbReference type="PANTHER" id="PTHR43065:SF10">
    <property type="entry name" value="PEROXIDE STRESS-ACTIVATED HISTIDINE KINASE MAK3"/>
    <property type="match status" value="1"/>
</dbReference>
<dbReference type="PANTHER" id="PTHR43065">
    <property type="entry name" value="SENSOR HISTIDINE KINASE"/>
    <property type="match status" value="1"/>
</dbReference>
<dbReference type="KEGG" id="sutt:SUTMEG_14030"/>
<dbReference type="PROSITE" id="PS50109">
    <property type="entry name" value="HIS_KIN"/>
    <property type="match status" value="1"/>
</dbReference>
<gene>
    <name evidence="12" type="primary">ttrS_3</name>
    <name evidence="12" type="ORF">SUTMEG_14030</name>
</gene>
<evidence type="ECO:0000313" key="13">
    <source>
        <dbReference type="Proteomes" id="UP000271003"/>
    </source>
</evidence>
<keyword evidence="3" id="KW-0597">Phosphoprotein</keyword>
<keyword evidence="10" id="KW-1133">Transmembrane helix</keyword>
<keyword evidence="5" id="KW-0547">Nucleotide-binding</keyword>
<feature type="domain" description="Histidine kinase" evidence="11">
    <location>
        <begin position="404"/>
        <end position="624"/>
    </location>
</feature>
<dbReference type="Pfam" id="PF00512">
    <property type="entry name" value="HisKA"/>
    <property type="match status" value="1"/>
</dbReference>
<evidence type="ECO:0000256" key="2">
    <source>
        <dbReference type="ARBA" id="ARBA00012438"/>
    </source>
</evidence>
<dbReference type="Gene3D" id="1.10.287.130">
    <property type="match status" value="1"/>
</dbReference>
<evidence type="ECO:0000256" key="8">
    <source>
        <dbReference type="ARBA" id="ARBA00023012"/>
    </source>
</evidence>
<evidence type="ECO:0000256" key="6">
    <source>
        <dbReference type="ARBA" id="ARBA00022777"/>
    </source>
</evidence>
<proteinExistence type="predicted"/>
<feature type="transmembrane region" description="Helical" evidence="10">
    <location>
        <begin position="334"/>
        <end position="355"/>
    </location>
</feature>
<evidence type="ECO:0000256" key="7">
    <source>
        <dbReference type="ARBA" id="ARBA00022840"/>
    </source>
</evidence>
<feature type="coiled-coil region" evidence="9">
    <location>
        <begin position="368"/>
        <end position="395"/>
    </location>
</feature>
<evidence type="ECO:0000256" key="3">
    <source>
        <dbReference type="ARBA" id="ARBA00022553"/>
    </source>
</evidence>
<name>A0A2Z6IB77_9BURK</name>
<keyword evidence="9" id="KW-0175">Coiled coil</keyword>
<dbReference type="SUPFAM" id="SSF53850">
    <property type="entry name" value="Periplasmic binding protein-like II"/>
    <property type="match status" value="1"/>
</dbReference>
<feature type="transmembrane region" description="Helical" evidence="10">
    <location>
        <begin position="12"/>
        <end position="34"/>
    </location>
</feature>
<protein>
    <recommendedName>
        <fullName evidence="2">histidine kinase</fullName>
        <ecNumber evidence="2">2.7.13.3</ecNumber>
    </recommendedName>
</protein>
<evidence type="ECO:0000256" key="1">
    <source>
        <dbReference type="ARBA" id="ARBA00000085"/>
    </source>
</evidence>
<accession>A0A2Z6IB77</accession>
<comment type="catalytic activity">
    <reaction evidence="1">
        <text>ATP + protein L-histidine = ADP + protein N-phospho-L-histidine.</text>
        <dbReference type="EC" id="2.7.13.3"/>
    </reaction>
</comment>
<dbReference type="RefSeq" id="WP_120177113.1">
    <property type="nucleotide sequence ID" value="NZ_AP018786.1"/>
</dbReference>
<dbReference type="Gene3D" id="3.40.190.10">
    <property type="entry name" value="Periplasmic binding protein-like II"/>
    <property type="match status" value="1"/>
</dbReference>
<dbReference type="SUPFAM" id="SSF55874">
    <property type="entry name" value="ATPase domain of HSP90 chaperone/DNA topoisomerase II/histidine kinase"/>
    <property type="match status" value="1"/>
</dbReference>